<evidence type="ECO:0000256" key="2">
    <source>
        <dbReference type="ARBA" id="ARBA00012755"/>
    </source>
</evidence>
<dbReference type="InterPro" id="IPR050985">
    <property type="entry name" value="Alpha-glycosidase_related"/>
</dbReference>
<dbReference type="InterPro" id="IPR031704">
    <property type="entry name" value="Glyco_hydro_36_N"/>
</dbReference>
<dbReference type="PANTHER" id="PTHR43053">
    <property type="entry name" value="GLYCOSIDASE FAMILY 31"/>
    <property type="match status" value="1"/>
</dbReference>
<keyword evidence="9" id="KW-1185">Reference proteome</keyword>
<dbReference type="InterPro" id="IPR002252">
    <property type="entry name" value="Glyco_hydro_36"/>
</dbReference>
<dbReference type="EMBL" id="CP115300">
    <property type="protein sequence ID" value="WBO63399.1"/>
    <property type="molecule type" value="Genomic_DNA"/>
</dbReference>
<keyword evidence="5" id="KW-1133">Transmembrane helix</keyword>
<evidence type="ECO:0000256" key="1">
    <source>
        <dbReference type="ARBA" id="ARBA00001255"/>
    </source>
</evidence>
<sequence length="673" mass="74465">MDIGGATASVAVAVVGVVGTLLSALLTQRAADRGHRRELEHAERVRERRAHTRELRSCYVALNTSARQYLAALTDQMHALGRGDEARAVRQRLAEARDQYRDVYAEAQMRLPEPVLDLAGDLSHELGVVYGMVRRLDEGAPLRQWSAETRLHRTPLPYGETVTVSRRGTTSHQANPWAMIDDGRATEDHGAVWSCALAWSGSRRLTVQRLPTERVTLSAGFGHDPVIWELPLGAEPATPVCAGAYTEGGFGAASRLWHRHVLDHVLPHADEARPVLYNSSEATEFDIDVTAQTEPAEKAAALGVALFVMDDGWFGARTHDAAGLGDWTPNPDRFPDGLAPLIDRVHDLGMRFGLWVEPEMVNPDSDLYRAHPDWVLHHPHRRRTEHRNQLVLNLARPDVSAWLHGRLDELLTKNAIDFLTWDMNRPFSEAGRPDAEADPDRLWTGHVQALYALLDRLRADHPHLRIESCSSGGGRLDLGILARTDQVWASDNTDAVDHVDIQHGFSQVYPARVMGAWVTDSPNPCTGRRVPLDFRFHVAMTGVLGIGGDLNRWGSEELARAAELVAAYKGVRHLVQMGEQYRLRPLGDAELSAVQYLAPDGRETGVIVLRHARRFGHRDPSLPLRALDPSARYRDAATGAVHHGAVLLTHGLPLDLAADDHASALVHLVREPR</sequence>
<keyword evidence="5" id="KW-0812">Transmembrane</keyword>
<comment type="catalytic activity">
    <reaction evidence="1">
        <text>Hydrolysis of terminal, non-reducing alpha-D-galactose residues in alpha-D-galactosides, including galactose oligosaccharides, galactomannans and galactolipids.</text>
        <dbReference type="EC" id="3.2.1.22"/>
    </reaction>
</comment>
<dbReference type="SUPFAM" id="SSF51445">
    <property type="entry name" value="(Trans)glycosidases"/>
    <property type="match status" value="1"/>
</dbReference>
<dbReference type="InterPro" id="IPR038417">
    <property type="entry name" value="Alpga-gal_N_sf"/>
</dbReference>
<proteinExistence type="predicted"/>
<evidence type="ECO:0000313" key="9">
    <source>
        <dbReference type="Proteomes" id="UP001212326"/>
    </source>
</evidence>
<keyword evidence="5" id="KW-0472">Membrane</keyword>
<dbReference type="Pfam" id="PF16875">
    <property type="entry name" value="Glyco_hydro_36N"/>
    <property type="match status" value="1"/>
</dbReference>
<evidence type="ECO:0000259" key="7">
    <source>
        <dbReference type="Pfam" id="PF16875"/>
    </source>
</evidence>
<dbReference type="InterPro" id="IPR013785">
    <property type="entry name" value="Aldolase_TIM"/>
</dbReference>
<evidence type="ECO:0000313" key="8">
    <source>
        <dbReference type="EMBL" id="WBO63399.1"/>
    </source>
</evidence>
<dbReference type="InterPro" id="IPR017853">
    <property type="entry name" value="GH"/>
</dbReference>
<dbReference type="PANTHER" id="PTHR43053:SF3">
    <property type="entry name" value="ALPHA-GALACTOSIDASE C-RELATED"/>
    <property type="match status" value="1"/>
</dbReference>
<dbReference type="Gene3D" id="3.20.20.70">
    <property type="entry name" value="Aldolase class I"/>
    <property type="match status" value="1"/>
</dbReference>
<dbReference type="RefSeq" id="WP_270081265.1">
    <property type="nucleotide sequence ID" value="NZ_CP115300.1"/>
</dbReference>
<dbReference type="InterPro" id="IPR013780">
    <property type="entry name" value="Glyco_hydro_b"/>
</dbReference>
<feature type="domain" description="Glycosyl hydrolase family 36 N-terminal" evidence="7">
    <location>
        <begin position="144"/>
        <end position="230"/>
    </location>
</feature>
<dbReference type="GO" id="GO:0004557">
    <property type="term" value="F:alpha-galactosidase activity"/>
    <property type="evidence" value="ECO:0007669"/>
    <property type="project" value="UniProtKB-EC"/>
</dbReference>
<feature type="domain" description="Glycosyl hydrolase family 36 C-terminal" evidence="6">
    <location>
        <begin position="592"/>
        <end position="668"/>
    </location>
</feature>
<dbReference type="Proteomes" id="UP001212326">
    <property type="component" value="Chromosome"/>
</dbReference>
<gene>
    <name evidence="8" type="ORF">O1G22_11440</name>
</gene>
<dbReference type="Gene3D" id="2.70.98.60">
    <property type="entry name" value="alpha-galactosidase from lactobacil brevis"/>
    <property type="match status" value="1"/>
</dbReference>
<evidence type="ECO:0000256" key="5">
    <source>
        <dbReference type="SAM" id="Phobius"/>
    </source>
</evidence>
<evidence type="ECO:0000259" key="6">
    <source>
        <dbReference type="Pfam" id="PF16874"/>
    </source>
</evidence>
<feature type="transmembrane region" description="Helical" evidence="5">
    <location>
        <begin position="6"/>
        <end position="27"/>
    </location>
</feature>
<accession>A0ABY7NYU1</accession>
<dbReference type="InterPro" id="IPR031705">
    <property type="entry name" value="Glyco_hydro_36_C"/>
</dbReference>
<dbReference type="PRINTS" id="PR00743">
    <property type="entry name" value="GLHYDRLASE36"/>
</dbReference>
<dbReference type="EC" id="3.2.1.22" evidence="2"/>
<evidence type="ECO:0000256" key="4">
    <source>
        <dbReference type="ARBA" id="ARBA00023295"/>
    </source>
</evidence>
<name>A0ABY7NYU1_9ACTN</name>
<keyword evidence="3 8" id="KW-0378">Hydrolase</keyword>
<reference evidence="8 9" key="1">
    <citation type="submission" date="2022-12" db="EMBL/GenBank/DDBJ databases">
        <authorList>
            <person name="Mo P."/>
        </authorList>
    </citation>
    <scope>NUCLEOTIDE SEQUENCE [LARGE SCALE GENOMIC DNA]</scope>
    <source>
        <strain evidence="8 9">HUAS 2-6</strain>
    </source>
</reference>
<protein>
    <recommendedName>
        <fullName evidence="2">alpha-galactosidase</fullName>
        <ecNumber evidence="2">3.2.1.22</ecNumber>
    </recommendedName>
</protein>
<dbReference type="CDD" id="cd14791">
    <property type="entry name" value="GH36"/>
    <property type="match status" value="1"/>
</dbReference>
<dbReference type="Pfam" id="PF02065">
    <property type="entry name" value="Melibiase"/>
    <property type="match status" value="1"/>
</dbReference>
<evidence type="ECO:0000256" key="3">
    <source>
        <dbReference type="ARBA" id="ARBA00022801"/>
    </source>
</evidence>
<dbReference type="Pfam" id="PF16874">
    <property type="entry name" value="Glyco_hydro_36C"/>
    <property type="match status" value="1"/>
</dbReference>
<dbReference type="Gene3D" id="2.60.40.1180">
    <property type="entry name" value="Golgi alpha-mannosidase II"/>
    <property type="match status" value="1"/>
</dbReference>
<organism evidence="8 9">
    <name type="scientific">Streptomyces camelliae</name>
    <dbReference type="NCBI Taxonomy" id="3004093"/>
    <lineage>
        <taxon>Bacteria</taxon>
        <taxon>Bacillati</taxon>
        <taxon>Actinomycetota</taxon>
        <taxon>Actinomycetes</taxon>
        <taxon>Kitasatosporales</taxon>
        <taxon>Streptomycetaceae</taxon>
        <taxon>Streptomyces</taxon>
    </lineage>
</organism>
<keyword evidence="4 8" id="KW-0326">Glycosidase</keyword>